<protein>
    <recommendedName>
        <fullName evidence="3">Rhodopsin domain-containing protein</fullName>
    </recommendedName>
</protein>
<feature type="region of interest" description="Disordered" evidence="1">
    <location>
        <begin position="347"/>
        <end position="370"/>
    </location>
</feature>
<dbReference type="KEGG" id="tatv:25786012"/>
<feature type="domain" description="Rhodopsin" evidence="3">
    <location>
        <begin position="40"/>
        <end position="275"/>
    </location>
</feature>
<dbReference type="OrthoDB" id="3918601at2759"/>
<evidence type="ECO:0000256" key="1">
    <source>
        <dbReference type="SAM" id="MobiDB-lite"/>
    </source>
</evidence>
<feature type="transmembrane region" description="Helical" evidence="2">
    <location>
        <begin position="99"/>
        <end position="121"/>
    </location>
</feature>
<feature type="transmembrane region" description="Helical" evidence="2">
    <location>
        <begin position="24"/>
        <end position="45"/>
    </location>
</feature>
<sequence>MNSAAASGSAPFSPVTFNDHAGKLWIVTILALIYSTLAVMARAYIKYKMLGLDDLFLALATVLHLSQSIAIFVGLNNGLGKFNSITPPEQWATSSKCTLAAVILTLLALSFAKCSVLALILRIIGTKDGKTKIICITLMAISAAWGVGSSLAFLINCRADTLLTLDNIKQCPHQEIRWAVITAVDVSIEILTWMLIVQLSWTVNMSFIRKCQVAMVFSFRLLLIALSVSHLVYFDKYPTSAQPQFAVASSLLFQQVMIVWSLISATVPNMKNFLKSFSIGMGFPLPPDLSWYESNQSYQLQSLERQPRGTSSTAAAAAGTVASAGACDPGDSRLRSRPYNWRLGQGLDEATAKGRSSNNSREELLELEED</sequence>
<dbReference type="STRING" id="452589.G9P133"/>
<dbReference type="PANTHER" id="PTHR39614:SF2">
    <property type="entry name" value="INTEGRAL MEMBRANE PROTEIN"/>
    <property type="match status" value="1"/>
</dbReference>
<dbReference type="InterPro" id="IPR049326">
    <property type="entry name" value="Rhodopsin_dom_fungi"/>
</dbReference>
<evidence type="ECO:0000256" key="2">
    <source>
        <dbReference type="SAM" id="Phobius"/>
    </source>
</evidence>
<feature type="transmembrane region" description="Helical" evidence="2">
    <location>
        <begin position="176"/>
        <end position="201"/>
    </location>
</feature>
<evidence type="ECO:0000259" key="3">
    <source>
        <dbReference type="Pfam" id="PF20684"/>
    </source>
</evidence>
<dbReference type="GeneID" id="25786012"/>
<gene>
    <name evidence="4" type="ORF">TRIATDRAFT_86665</name>
</gene>
<evidence type="ECO:0000313" key="5">
    <source>
        <dbReference type="Proteomes" id="UP000005426"/>
    </source>
</evidence>
<comment type="caution">
    <text evidence="4">The sequence shown here is derived from an EMBL/GenBank/DDBJ whole genome shotgun (WGS) entry which is preliminary data.</text>
</comment>
<organism evidence="4 5">
    <name type="scientific">Hypocrea atroviridis (strain ATCC 20476 / IMI 206040)</name>
    <name type="common">Trichoderma atroviride</name>
    <dbReference type="NCBI Taxonomy" id="452589"/>
    <lineage>
        <taxon>Eukaryota</taxon>
        <taxon>Fungi</taxon>
        <taxon>Dikarya</taxon>
        <taxon>Ascomycota</taxon>
        <taxon>Pezizomycotina</taxon>
        <taxon>Sordariomycetes</taxon>
        <taxon>Hypocreomycetidae</taxon>
        <taxon>Hypocreales</taxon>
        <taxon>Hypocreaceae</taxon>
        <taxon>Trichoderma</taxon>
    </lineage>
</organism>
<dbReference type="HOGENOM" id="CLU_036632_1_0_1"/>
<dbReference type="Proteomes" id="UP000005426">
    <property type="component" value="Unassembled WGS sequence"/>
</dbReference>
<dbReference type="AlphaFoldDB" id="G9P133"/>
<evidence type="ECO:0000313" key="4">
    <source>
        <dbReference type="EMBL" id="EHK43621.1"/>
    </source>
</evidence>
<keyword evidence="5" id="KW-1185">Reference proteome</keyword>
<dbReference type="Pfam" id="PF20684">
    <property type="entry name" value="Fung_rhodopsin"/>
    <property type="match status" value="1"/>
</dbReference>
<feature type="transmembrane region" description="Helical" evidence="2">
    <location>
        <begin position="57"/>
        <end position="79"/>
    </location>
</feature>
<reference evidence="4 5" key="1">
    <citation type="journal article" date="2011" name="Genome Biol.">
        <title>Comparative genome sequence analysis underscores mycoparasitism as the ancestral life style of Trichoderma.</title>
        <authorList>
            <person name="Kubicek C.P."/>
            <person name="Herrera-Estrella A."/>
            <person name="Seidl-Seiboth V."/>
            <person name="Martinez D.A."/>
            <person name="Druzhinina I.S."/>
            <person name="Thon M."/>
            <person name="Zeilinger S."/>
            <person name="Casas-Flores S."/>
            <person name="Horwitz B.A."/>
            <person name="Mukherjee P.K."/>
            <person name="Mukherjee M."/>
            <person name="Kredics L."/>
            <person name="Alcaraz L.D."/>
            <person name="Aerts A."/>
            <person name="Antal Z."/>
            <person name="Atanasova L."/>
            <person name="Cervantes-Badillo M.G."/>
            <person name="Challacombe J."/>
            <person name="Chertkov O."/>
            <person name="McCluskey K."/>
            <person name="Coulpier F."/>
            <person name="Deshpande N."/>
            <person name="von Doehren H."/>
            <person name="Ebbole D.J."/>
            <person name="Esquivel-Naranjo E.U."/>
            <person name="Fekete E."/>
            <person name="Flipphi M."/>
            <person name="Glaser F."/>
            <person name="Gomez-Rodriguez E.Y."/>
            <person name="Gruber S."/>
            <person name="Han C."/>
            <person name="Henrissat B."/>
            <person name="Hermosa R."/>
            <person name="Hernandez-Onate M."/>
            <person name="Karaffa L."/>
            <person name="Kosti I."/>
            <person name="Le Crom S."/>
            <person name="Lindquist E."/>
            <person name="Lucas S."/>
            <person name="Luebeck M."/>
            <person name="Luebeck P.S."/>
            <person name="Margeot A."/>
            <person name="Metz B."/>
            <person name="Misra M."/>
            <person name="Nevalainen H."/>
            <person name="Omann M."/>
            <person name="Packer N."/>
            <person name="Perrone G."/>
            <person name="Uresti-Rivera E.E."/>
            <person name="Salamov A."/>
            <person name="Schmoll M."/>
            <person name="Seiboth B."/>
            <person name="Shapiro H."/>
            <person name="Sukno S."/>
            <person name="Tamayo-Ramos J.A."/>
            <person name="Tisch D."/>
            <person name="Wiest A."/>
            <person name="Wilkinson H.H."/>
            <person name="Zhang M."/>
            <person name="Coutinho P.M."/>
            <person name="Kenerley C.M."/>
            <person name="Monte E."/>
            <person name="Baker S.E."/>
            <person name="Grigoriev I.V."/>
        </authorList>
    </citation>
    <scope>NUCLEOTIDE SEQUENCE [LARGE SCALE GENOMIC DNA]</scope>
    <source>
        <strain evidence="5">ATCC 20476 / IMI 206040</strain>
    </source>
</reference>
<feature type="transmembrane region" description="Helical" evidence="2">
    <location>
        <begin position="245"/>
        <end position="267"/>
    </location>
</feature>
<feature type="transmembrane region" description="Helical" evidence="2">
    <location>
        <begin position="213"/>
        <end position="233"/>
    </location>
</feature>
<accession>G9P133</accession>
<dbReference type="EMBL" id="ABDG02000026">
    <property type="protein sequence ID" value="EHK43621.1"/>
    <property type="molecule type" value="Genomic_DNA"/>
</dbReference>
<keyword evidence="2" id="KW-1133">Transmembrane helix</keyword>
<dbReference type="OMA" id="AYIKYKM"/>
<feature type="transmembrane region" description="Helical" evidence="2">
    <location>
        <begin position="133"/>
        <end position="156"/>
    </location>
</feature>
<keyword evidence="2" id="KW-0472">Membrane</keyword>
<dbReference type="eggNOG" id="ENOG502SMZV">
    <property type="taxonomic scope" value="Eukaryota"/>
</dbReference>
<keyword evidence="2" id="KW-0812">Transmembrane</keyword>
<dbReference type="PANTHER" id="PTHR39614">
    <property type="entry name" value="INTEGRAL MEMBRANE PROTEIN"/>
    <property type="match status" value="1"/>
</dbReference>
<name>G9P133_HYPAI</name>
<proteinExistence type="predicted"/>